<reference evidence="1" key="1">
    <citation type="submission" date="2021-06" db="EMBL/GenBank/DDBJ databases">
        <authorList>
            <person name="Kallberg Y."/>
            <person name="Tangrot J."/>
            <person name="Rosling A."/>
        </authorList>
    </citation>
    <scope>NUCLEOTIDE SEQUENCE</scope>
    <source>
        <strain evidence="1">MA461A</strain>
    </source>
</reference>
<keyword evidence="2" id="KW-1185">Reference proteome</keyword>
<evidence type="ECO:0000313" key="2">
    <source>
        <dbReference type="Proteomes" id="UP000789920"/>
    </source>
</evidence>
<feature type="non-terminal residue" evidence="1">
    <location>
        <position position="1"/>
    </location>
</feature>
<accession>A0ACA9S320</accession>
<gene>
    <name evidence="1" type="ORF">RPERSI_LOCUS25875</name>
</gene>
<evidence type="ECO:0000313" key="1">
    <source>
        <dbReference type="EMBL" id="CAG8822744.1"/>
    </source>
</evidence>
<name>A0ACA9S320_9GLOM</name>
<dbReference type="EMBL" id="CAJVQC010086657">
    <property type="protein sequence ID" value="CAG8822744.1"/>
    <property type="molecule type" value="Genomic_DNA"/>
</dbReference>
<feature type="non-terminal residue" evidence="1">
    <location>
        <position position="116"/>
    </location>
</feature>
<sequence length="116" mass="13224">QVALLVEGAYISNKKNLYQSHLAKCENFKNNCDAKERDQILALPVAEDKKQKKDTSVKAEVIKAVQLDLDSVTAVFDRWSNVKQEYIWRIVFITSQGRALIWGTHEISSERSKTAN</sequence>
<proteinExistence type="predicted"/>
<dbReference type="Proteomes" id="UP000789920">
    <property type="component" value="Unassembled WGS sequence"/>
</dbReference>
<organism evidence="1 2">
    <name type="scientific">Racocetra persica</name>
    <dbReference type="NCBI Taxonomy" id="160502"/>
    <lineage>
        <taxon>Eukaryota</taxon>
        <taxon>Fungi</taxon>
        <taxon>Fungi incertae sedis</taxon>
        <taxon>Mucoromycota</taxon>
        <taxon>Glomeromycotina</taxon>
        <taxon>Glomeromycetes</taxon>
        <taxon>Diversisporales</taxon>
        <taxon>Gigasporaceae</taxon>
        <taxon>Racocetra</taxon>
    </lineage>
</organism>
<protein>
    <submittedName>
        <fullName evidence="1">16060_t:CDS:1</fullName>
    </submittedName>
</protein>
<comment type="caution">
    <text evidence="1">The sequence shown here is derived from an EMBL/GenBank/DDBJ whole genome shotgun (WGS) entry which is preliminary data.</text>
</comment>